<evidence type="ECO:0000313" key="3">
    <source>
        <dbReference type="Proteomes" id="UP000008635"/>
    </source>
</evidence>
<dbReference type="AlphaFoldDB" id="E8UBH4"/>
<evidence type="ECO:0000313" key="2">
    <source>
        <dbReference type="EMBL" id="ADV68413.1"/>
    </source>
</evidence>
<dbReference type="Proteomes" id="UP000008635">
    <property type="component" value="Chromosome"/>
</dbReference>
<proteinExistence type="predicted"/>
<accession>E8UBH4</accession>
<dbReference type="HOGENOM" id="CLU_3006696_0_0_0"/>
<organism evidence="2 3">
    <name type="scientific">Deinococcus maricopensis (strain DSM 21211 / LMG 22137 / NRRL B-23946 / LB-34)</name>
    <dbReference type="NCBI Taxonomy" id="709986"/>
    <lineage>
        <taxon>Bacteria</taxon>
        <taxon>Thermotogati</taxon>
        <taxon>Deinococcota</taxon>
        <taxon>Deinococci</taxon>
        <taxon>Deinococcales</taxon>
        <taxon>Deinococcaceae</taxon>
        <taxon>Deinococcus</taxon>
    </lineage>
</organism>
<feature type="region of interest" description="Disordered" evidence="1">
    <location>
        <begin position="1"/>
        <end position="56"/>
    </location>
</feature>
<name>E8UBH4_DEIML</name>
<sequence>MTDTNDTQDTRPDTHDDRRTPDDNRYGYGSDAYQPGEGNDAAVTGDTQPTEPTDER</sequence>
<feature type="compositionally biased region" description="Basic and acidic residues" evidence="1">
    <location>
        <begin position="8"/>
        <end position="25"/>
    </location>
</feature>
<evidence type="ECO:0000256" key="1">
    <source>
        <dbReference type="SAM" id="MobiDB-lite"/>
    </source>
</evidence>
<dbReference type="KEGG" id="dmr:Deima_2784"/>
<dbReference type="EMBL" id="CP002454">
    <property type="protein sequence ID" value="ADV68413.1"/>
    <property type="molecule type" value="Genomic_DNA"/>
</dbReference>
<reference evidence="2 3" key="1">
    <citation type="journal article" date="2011" name="Stand. Genomic Sci.">
        <title>Complete genome sequence of Deinococcus maricopensis type strain (LB-34).</title>
        <authorList>
            <person name="Pukall R."/>
            <person name="Zeytun A."/>
            <person name="Lucas S."/>
            <person name="Lapidus A."/>
            <person name="Hammon N."/>
            <person name="Deshpande S."/>
            <person name="Nolan M."/>
            <person name="Cheng J.F."/>
            <person name="Pitluck S."/>
            <person name="Liolios K."/>
            <person name="Pagani I."/>
            <person name="Mikhailova N."/>
            <person name="Ivanova N."/>
            <person name="Mavromatis K."/>
            <person name="Pati A."/>
            <person name="Tapia R."/>
            <person name="Han C."/>
            <person name="Goodwin L."/>
            <person name="Chen A."/>
            <person name="Palaniappan K."/>
            <person name="Land M."/>
            <person name="Hauser L."/>
            <person name="Chang Y.J."/>
            <person name="Jeffries C.D."/>
            <person name="Brambilla E.M."/>
            <person name="Rohde M."/>
            <person name="Goker M."/>
            <person name="Detter J.C."/>
            <person name="Woyke T."/>
            <person name="Bristow J."/>
            <person name="Eisen J.A."/>
            <person name="Markowitz V."/>
            <person name="Hugenholtz P."/>
            <person name="Kyrpides N.C."/>
            <person name="Klenk H.P."/>
        </authorList>
    </citation>
    <scope>NUCLEOTIDE SEQUENCE [LARGE SCALE GENOMIC DNA]</scope>
    <source>
        <strain evidence="3">DSM 21211 / LMG 22137 / NRRL B-23946 / LB-34</strain>
    </source>
</reference>
<keyword evidence="3" id="KW-1185">Reference proteome</keyword>
<dbReference type="RefSeq" id="WP_013557917.1">
    <property type="nucleotide sequence ID" value="NC_014958.1"/>
</dbReference>
<gene>
    <name evidence="2" type="ordered locus">Deima_2784</name>
</gene>
<reference evidence="3" key="2">
    <citation type="submission" date="2011-01" db="EMBL/GenBank/DDBJ databases">
        <title>The complete genome of Deinococcus maricopensis DSM 21211.</title>
        <authorList>
            <consortium name="US DOE Joint Genome Institute (JGI-PGF)"/>
            <person name="Lucas S."/>
            <person name="Copeland A."/>
            <person name="Lapidus A."/>
            <person name="Goodwin L."/>
            <person name="Pitluck S."/>
            <person name="Kyrpides N."/>
            <person name="Mavromatis K."/>
            <person name="Pagani I."/>
            <person name="Ivanova N."/>
            <person name="Ovchinnikova G."/>
            <person name="Zeytun A."/>
            <person name="Detter J.C."/>
            <person name="Han C."/>
            <person name="Land M."/>
            <person name="Hauser L."/>
            <person name="Markowitz V."/>
            <person name="Cheng J.-F."/>
            <person name="Hugenholtz P."/>
            <person name="Woyke T."/>
            <person name="Wu D."/>
            <person name="Pukall R."/>
            <person name="Gehrich-Schroeter G."/>
            <person name="Brambilla E."/>
            <person name="Klenk H.-P."/>
            <person name="Eisen J.A."/>
        </authorList>
    </citation>
    <scope>NUCLEOTIDE SEQUENCE [LARGE SCALE GENOMIC DNA]</scope>
    <source>
        <strain evidence="3">DSM 21211 / LMG 22137 / NRRL B-23946 / LB-34</strain>
    </source>
</reference>
<protein>
    <submittedName>
        <fullName evidence="2">Uncharacterized protein</fullName>
    </submittedName>
</protein>
<feature type="compositionally biased region" description="Polar residues" evidence="1">
    <location>
        <begin position="45"/>
        <end position="56"/>
    </location>
</feature>